<keyword evidence="9 15" id="KW-0863">Zinc-finger</keyword>
<dbReference type="GO" id="GO:0030247">
    <property type="term" value="F:polysaccharide binding"/>
    <property type="evidence" value="ECO:0007669"/>
    <property type="project" value="InterPro"/>
</dbReference>
<dbReference type="InterPro" id="IPR001841">
    <property type="entry name" value="Znf_RING"/>
</dbReference>
<keyword evidence="20" id="KW-1185">Reference proteome</keyword>
<reference evidence="19 20" key="1">
    <citation type="journal article" date="2023" name="G3 (Bethesda)">
        <title>A chromosome-length genome assembly and annotation of blackberry (Rubus argutus, cv. 'Hillquist').</title>
        <authorList>
            <person name="Bruna T."/>
            <person name="Aryal R."/>
            <person name="Dudchenko O."/>
            <person name="Sargent D.J."/>
            <person name="Mead D."/>
            <person name="Buti M."/>
            <person name="Cavallini A."/>
            <person name="Hytonen T."/>
            <person name="Andres J."/>
            <person name="Pham M."/>
            <person name="Weisz D."/>
            <person name="Mascagni F."/>
            <person name="Usai G."/>
            <person name="Natali L."/>
            <person name="Bassil N."/>
            <person name="Fernandez G.E."/>
            <person name="Lomsadze A."/>
            <person name="Armour M."/>
            <person name="Olukolu B."/>
            <person name="Poorten T."/>
            <person name="Britton C."/>
            <person name="Davik J."/>
            <person name="Ashrafi H."/>
            <person name="Aiden E.L."/>
            <person name="Borodovsky M."/>
            <person name="Worthington M."/>
        </authorList>
    </citation>
    <scope>NUCLEOTIDE SEQUENCE [LARGE SCALE GENOMIC DNA]</scope>
    <source>
        <strain evidence="19">PI 553951</strain>
    </source>
</reference>
<evidence type="ECO:0000256" key="17">
    <source>
        <dbReference type="SAM" id="SignalP"/>
    </source>
</evidence>
<feature type="signal peptide" evidence="17">
    <location>
        <begin position="1"/>
        <end position="26"/>
    </location>
</feature>
<dbReference type="Gene3D" id="3.30.40.10">
    <property type="entry name" value="Zinc/RING finger domain, C3HC4 (zinc finger)"/>
    <property type="match status" value="1"/>
</dbReference>
<proteinExistence type="inferred from homology"/>
<evidence type="ECO:0000256" key="5">
    <source>
        <dbReference type="ARBA" id="ARBA00022679"/>
    </source>
</evidence>
<comment type="subcellular location">
    <subcellularLocation>
        <location evidence="2">Membrane</location>
        <topology evidence="2">Single-pass membrane protein</topology>
    </subcellularLocation>
</comment>
<comment type="pathway">
    <text evidence="3">Protein modification; protein ubiquitination.</text>
</comment>
<dbReference type="EMBL" id="JBEDUW010000005">
    <property type="protein sequence ID" value="KAK9926987.1"/>
    <property type="molecule type" value="Genomic_DNA"/>
</dbReference>
<gene>
    <name evidence="19" type="ORF">M0R45_024193</name>
</gene>
<keyword evidence="12 16" id="KW-1133">Transmembrane helix</keyword>
<evidence type="ECO:0000313" key="19">
    <source>
        <dbReference type="EMBL" id="KAK9926987.1"/>
    </source>
</evidence>
<evidence type="ECO:0000256" key="11">
    <source>
        <dbReference type="ARBA" id="ARBA00022833"/>
    </source>
</evidence>
<keyword evidence="5" id="KW-0808">Transferase</keyword>
<dbReference type="InterPro" id="IPR046948">
    <property type="entry name" value="ATL20-22-like"/>
</dbReference>
<feature type="chain" id="PRO_5043407866" description="RING-type E3 ubiquitin transferase" evidence="17">
    <location>
        <begin position="27"/>
        <end position="437"/>
    </location>
</feature>
<evidence type="ECO:0000256" key="8">
    <source>
        <dbReference type="ARBA" id="ARBA00022729"/>
    </source>
</evidence>
<accession>A0AAW1WUE4</accession>
<evidence type="ECO:0000256" key="3">
    <source>
        <dbReference type="ARBA" id="ARBA00004906"/>
    </source>
</evidence>
<evidence type="ECO:0000256" key="2">
    <source>
        <dbReference type="ARBA" id="ARBA00004167"/>
    </source>
</evidence>
<comment type="caution">
    <text evidence="19">The sequence shown here is derived from an EMBL/GenBank/DDBJ whole genome shotgun (WGS) entry which is preliminary data.</text>
</comment>
<evidence type="ECO:0000313" key="20">
    <source>
        <dbReference type="Proteomes" id="UP001457282"/>
    </source>
</evidence>
<evidence type="ECO:0000256" key="4">
    <source>
        <dbReference type="ARBA" id="ARBA00012483"/>
    </source>
</evidence>
<feature type="transmembrane region" description="Helical" evidence="16">
    <location>
        <begin position="259"/>
        <end position="281"/>
    </location>
</feature>
<name>A0AAW1WUE4_RUBAR</name>
<evidence type="ECO:0000256" key="7">
    <source>
        <dbReference type="ARBA" id="ARBA00022723"/>
    </source>
</evidence>
<evidence type="ECO:0000256" key="9">
    <source>
        <dbReference type="ARBA" id="ARBA00022771"/>
    </source>
</evidence>
<dbReference type="PANTHER" id="PTHR46279">
    <property type="entry name" value="RING/U-BOX SUPERFAMILY PROTEIN"/>
    <property type="match status" value="1"/>
</dbReference>
<evidence type="ECO:0000256" key="14">
    <source>
        <dbReference type="ARBA" id="ARBA00024209"/>
    </source>
</evidence>
<evidence type="ECO:0000256" key="10">
    <source>
        <dbReference type="ARBA" id="ARBA00022786"/>
    </source>
</evidence>
<dbReference type="Pfam" id="PF13639">
    <property type="entry name" value="zf-RING_2"/>
    <property type="match status" value="1"/>
</dbReference>
<dbReference type="GO" id="GO:0008270">
    <property type="term" value="F:zinc ion binding"/>
    <property type="evidence" value="ECO:0007669"/>
    <property type="project" value="UniProtKB-KW"/>
</dbReference>
<dbReference type="Proteomes" id="UP001457282">
    <property type="component" value="Unassembled WGS sequence"/>
</dbReference>
<dbReference type="InterPro" id="IPR013083">
    <property type="entry name" value="Znf_RING/FYVE/PHD"/>
</dbReference>
<comment type="similarity">
    <text evidence="14">Belongs to the RING-type zinc finger family. ATL subfamily.</text>
</comment>
<organism evidence="19 20">
    <name type="scientific">Rubus argutus</name>
    <name type="common">Southern blackberry</name>
    <dbReference type="NCBI Taxonomy" id="59490"/>
    <lineage>
        <taxon>Eukaryota</taxon>
        <taxon>Viridiplantae</taxon>
        <taxon>Streptophyta</taxon>
        <taxon>Embryophyta</taxon>
        <taxon>Tracheophyta</taxon>
        <taxon>Spermatophyta</taxon>
        <taxon>Magnoliopsida</taxon>
        <taxon>eudicotyledons</taxon>
        <taxon>Gunneridae</taxon>
        <taxon>Pentapetalae</taxon>
        <taxon>rosids</taxon>
        <taxon>fabids</taxon>
        <taxon>Rosales</taxon>
        <taxon>Rosaceae</taxon>
        <taxon>Rosoideae</taxon>
        <taxon>Rosoideae incertae sedis</taxon>
        <taxon>Rubus</taxon>
    </lineage>
</organism>
<dbReference type="GO" id="GO:0061630">
    <property type="term" value="F:ubiquitin protein ligase activity"/>
    <property type="evidence" value="ECO:0007669"/>
    <property type="project" value="UniProtKB-EC"/>
</dbReference>
<dbReference type="Pfam" id="PF13947">
    <property type="entry name" value="GUB_WAK_bind"/>
    <property type="match status" value="1"/>
</dbReference>
<dbReference type="EC" id="2.3.2.27" evidence="4"/>
<dbReference type="SMART" id="SM00184">
    <property type="entry name" value="RING"/>
    <property type="match status" value="1"/>
</dbReference>
<dbReference type="CDD" id="cd16461">
    <property type="entry name" value="RING-H2_EL5-like"/>
    <property type="match status" value="1"/>
</dbReference>
<dbReference type="GO" id="GO:0016020">
    <property type="term" value="C:membrane"/>
    <property type="evidence" value="ECO:0007669"/>
    <property type="project" value="UniProtKB-SubCell"/>
</dbReference>
<keyword evidence="10" id="KW-0833">Ubl conjugation pathway</keyword>
<keyword evidence="6 16" id="KW-0812">Transmembrane</keyword>
<evidence type="ECO:0000256" key="1">
    <source>
        <dbReference type="ARBA" id="ARBA00000900"/>
    </source>
</evidence>
<evidence type="ECO:0000256" key="15">
    <source>
        <dbReference type="PROSITE-ProRule" id="PRU00175"/>
    </source>
</evidence>
<protein>
    <recommendedName>
        <fullName evidence="4">RING-type E3 ubiquitin transferase</fullName>
        <ecNumber evidence="4">2.3.2.27</ecNumber>
    </recommendedName>
</protein>
<dbReference type="AlphaFoldDB" id="A0AAW1WUE4"/>
<keyword evidence="11" id="KW-0862">Zinc</keyword>
<keyword evidence="7" id="KW-0479">Metal-binding</keyword>
<dbReference type="InterPro" id="IPR025287">
    <property type="entry name" value="WAK_GUB"/>
</dbReference>
<evidence type="ECO:0000259" key="18">
    <source>
        <dbReference type="PROSITE" id="PS50089"/>
    </source>
</evidence>
<sequence>MPILEMFITFLFSFFVFVLPNQISSASPTTCRESQCKGNEPSTQFPFWLGDRQAPYCGYGPGFDLSCNFDKRTILSLPSSGDFIVEGIDYNDQLIWINDPESCFPKWLLDRDFSLADSPFSYLYGLENSTFLNCSSQAEIRSSPIPCLSSEHYNVLVVPSGWFYADANTTSTNSSLSPASLSPHCSVISTALVPRSSPVDPWNLNLGVLLAWDLPDCRPCQRSGRSCGFENATSSKKLVCTGFLDTGHSDSGISRAVKYGIVLGLGIPALVCIIGVVICACKMNASGQAPQPAITELSTVVSQQPPPAITGPPNALRMGIDGETIESYPKTTLGESLELPNPNDKTCAICLCEYQRKETIRTIPQCKHYFHANCIDEWFKKDVSCPLCRDQPNNGLLGFPRPSSEDTSALPNNGSLGFPRPALQNASVLYLDHMYLI</sequence>
<feature type="domain" description="RING-type" evidence="18">
    <location>
        <begin position="347"/>
        <end position="389"/>
    </location>
</feature>
<evidence type="ECO:0000256" key="16">
    <source>
        <dbReference type="SAM" id="Phobius"/>
    </source>
</evidence>
<dbReference type="PANTHER" id="PTHR46279:SF31">
    <property type="entry name" value="RING-H2 FINGER PROTEIN ATL20-LIKE ISOFORM X1"/>
    <property type="match status" value="1"/>
</dbReference>
<dbReference type="SUPFAM" id="SSF57850">
    <property type="entry name" value="RING/U-box"/>
    <property type="match status" value="1"/>
</dbReference>
<evidence type="ECO:0000256" key="13">
    <source>
        <dbReference type="ARBA" id="ARBA00023136"/>
    </source>
</evidence>
<comment type="catalytic activity">
    <reaction evidence="1">
        <text>S-ubiquitinyl-[E2 ubiquitin-conjugating enzyme]-L-cysteine + [acceptor protein]-L-lysine = [E2 ubiquitin-conjugating enzyme]-L-cysteine + N(6)-ubiquitinyl-[acceptor protein]-L-lysine.</text>
        <dbReference type="EC" id="2.3.2.27"/>
    </reaction>
</comment>
<evidence type="ECO:0000256" key="12">
    <source>
        <dbReference type="ARBA" id="ARBA00022989"/>
    </source>
</evidence>
<dbReference type="PROSITE" id="PS50089">
    <property type="entry name" value="ZF_RING_2"/>
    <property type="match status" value="1"/>
</dbReference>
<keyword evidence="13 16" id="KW-0472">Membrane</keyword>
<keyword evidence="8 17" id="KW-0732">Signal</keyword>
<evidence type="ECO:0000256" key="6">
    <source>
        <dbReference type="ARBA" id="ARBA00022692"/>
    </source>
</evidence>